<organism evidence="2 3">
    <name type="scientific">Araneus ventricosus</name>
    <name type="common">Orbweaver spider</name>
    <name type="synonym">Epeira ventricosa</name>
    <dbReference type="NCBI Taxonomy" id="182803"/>
    <lineage>
        <taxon>Eukaryota</taxon>
        <taxon>Metazoa</taxon>
        <taxon>Ecdysozoa</taxon>
        <taxon>Arthropoda</taxon>
        <taxon>Chelicerata</taxon>
        <taxon>Arachnida</taxon>
        <taxon>Araneae</taxon>
        <taxon>Araneomorphae</taxon>
        <taxon>Entelegynae</taxon>
        <taxon>Araneoidea</taxon>
        <taxon>Araneidae</taxon>
        <taxon>Araneus</taxon>
    </lineage>
</organism>
<comment type="caution">
    <text evidence="2">The sequence shown here is derived from an EMBL/GenBank/DDBJ whole genome shotgun (WGS) entry which is preliminary data.</text>
</comment>
<keyword evidence="1" id="KW-0472">Membrane</keyword>
<keyword evidence="3" id="KW-1185">Reference proteome</keyword>
<sequence>MLSERMNKSDKPSSSSEKIDEIPNKSYFFNELSLNSSPKLNSIATLVVICSLLLGCVTPFCVKMRKINQKEVEKKDSHLNSNLIFSLITTLDDKKWAHHAMVHLWANEYGIEETQKKTSEILQSNLAASNVWVAFHLAEFTGDKGLQNATEVFLSKNVEKTVLDPIWLEEVITKISQADKYFKTEFNY</sequence>
<protein>
    <submittedName>
        <fullName evidence="2">Uncharacterized protein</fullName>
    </submittedName>
</protein>
<evidence type="ECO:0000313" key="3">
    <source>
        <dbReference type="Proteomes" id="UP000499080"/>
    </source>
</evidence>
<accession>A0A4Y2FEX5</accession>
<evidence type="ECO:0000256" key="1">
    <source>
        <dbReference type="SAM" id="Phobius"/>
    </source>
</evidence>
<keyword evidence="1" id="KW-0812">Transmembrane</keyword>
<proteinExistence type="predicted"/>
<gene>
    <name evidence="2" type="ORF">AVEN_208693_1</name>
</gene>
<keyword evidence="1" id="KW-1133">Transmembrane helix</keyword>
<evidence type="ECO:0000313" key="2">
    <source>
        <dbReference type="EMBL" id="GBM40113.1"/>
    </source>
</evidence>
<feature type="transmembrane region" description="Helical" evidence="1">
    <location>
        <begin position="43"/>
        <end position="62"/>
    </location>
</feature>
<name>A0A4Y2FEX5_ARAVE</name>
<dbReference type="Proteomes" id="UP000499080">
    <property type="component" value="Unassembled WGS sequence"/>
</dbReference>
<reference evidence="2 3" key="1">
    <citation type="journal article" date="2019" name="Sci. Rep.">
        <title>Orb-weaving spider Araneus ventricosus genome elucidates the spidroin gene catalogue.</title>
        <authorList>
            <person name="Kono N."/>
            <person name="Nakamura H."/>
            <person name="Ohtoshi R."/>
            <person name="Moran D.A.P."/>
            <person name="Shinohara A."/>
            <person name="Yoshida Y."/>
            <person name="Fujiwara M."/>
            <person name="Mori M."/>
            <person name="Tomita M."/>
            <person name="Arakawa K."/>
        </authorList>
    </citation>
    <scope>NUCLEOTIDE SEQUENCE [LARGE SCALE GENOMIC DNA]</scope>
</reference>
<dbReference type="AlphaFoldDB" id="A0A4Y2FEX5"/>
<dbReference type="EMBL" id="BGPR01000918">
    <property type="protein sequence ID" value="GBM40113.1"/>
    <property type="molecule type" value="Genomic_DNA"/>
</dbReference>